<feature type="region of interest" description="Disordered" evidence="1">
    <location>
        <begin position="67"/>
        <end position="101"/>
    </location>
</feature>
<organism evidence="3">
    <name type="scientific">Ixodes ricinus</name>
    <name type="common">Common tick</name>
    <name type="synonym">Acarus ricinus</name>
    <dbReference type="NCBI Taxonomy" id="34613"/>
    <lineage>
        <taxon>Eukaryota</taxon>
        <taxon>Metazoa</taxon>
        <taxon>Ecdysozoa</taxon>
        <taxon>Arthropoda</taxon>
        <taxon>Chelicerata</taxon>
        <taxon>Arachnida</taxon>
        <taxon>Acari</taxon>
        <taxon>Parasitiformes</taxon>
        <taxon>Ixodida</taxon>
        <taxon>Ixodoidea</taxon>
        <taxon>Ixodidae</taxon>
        <taxon>Ixodinae</taxon>
        <taxon>Ixodes</taxon>
    </lineage>
</organism>
<reference evidence="3" key="1">
    <citation type="submission" date="2019-12" db="EMBL/GenBank/DDBJ databases">
        <title>An insight into the sialome of adult female Ixodes ricinus ticks feeding for 6 days.</title>
        <authorList>
            <person name="Perner J."/>
            <person name="Ribeiro J.M.C."/>
        </authorList>
    </citation>
    <scope>NUCLEOTIDE SEQUENCE</scope>
    <source>
        <strain evidence="3">Semi-engorged</strain>
        <tissue evidence="3">Salivary glands</tissue>
    </source>
</reference>
<accession>A0A6B0U6W9</accession>
<name>A0A6B0U6W9_IXORI</name>
<feature type="chain" id="PRO_5025447976" description="Secreted protein" evidence="2">
    <location>
        <begin position="27"/>
        <end position="101"/>
    </location>
</feature>
<feature type="signal peptide" evidence="2">
    <location>
        <begin position="1"/>
        <end position="26"/>
    </location>
</feature>
<evidence type="ECO:0008006" key="4">
    <source>
        <dbReference type="Google" id="ProtNLM"/>
    </source>
</evidence>
<dbReference type="EMBL" id="GIFC01006209">
    <property type="protein sequence ID" value="MXU88292.1"/>
    <property type="molecule type" value="Transcribed_RNA"/>
</dbReference>
<protein>
    <recommendedName>
        <fullName evidence="4">Secreted protein</fullName>
    </recommendedName>
</protein>
<evidence type="ECO:0000313" key="3">
    <source>
        <dbReference type="EMBL" id="MXU88292.1"/>
    </source>
</evidence>
<evidence type="ECO:0000256" key="1">
    <source>
        <dbReference type="SAM" id="MobiDB-lite"/>
    </source>
</evidence>
<evidence type="ECO:0000256" key="2">
    <source>
        <dbReference type="SAM" id="SignalP"/>
    </source>
</evidence>
<sequence length="101" mass="11507">MILFRCPRLLATFVHTFWSVRVPVVANIVPQGIWLAGAETEAAIAHAAMRTERIPKVPFWDAAISPRASGTQAEEVISHRNHRQRQHSRHRQTILNKHSNL</sequence>
<dbReference type="AlphaFoldDB" id="A0A6B0U6W9"/>
<proteinExistence type="predicted"/>
<feature type="compositionally biased region" description="Basic residues" evidence="1">
    <location>
        <begin position="79"/>
        <end position="92"/>
    </location>
</feature>
<keyword evidence="2" id="KW-0732">Signal</keyword>